<dbReference type="AlphaFoldDB" id="A0A5B8R6A5"/>
<dbReference type="PANTHER" id="PTHR32322:SF2">
    <property type="entry name" value="EAMA DOMAIN-CONTAINING PROTEIN"/>
    <property type="match status" value="1"/>
</dbReference>
<dbReference type="PANTHER" id="PTHR32322">
    <property type="entry name" value="INNER MEMBRANE TRANSPORTER"/>
    <property type="match status" value="1"/>
</dbReference>
<dbReference type="GO" id="GO:0016020">
    <property type="term" value="C:membrane"/>
    <property type="evidence" value="ECO:0007669"/>
    <property type="project" value="UniProtKB-SubCell"/>
</dbReference>
<feature type="transmembrane region" description="Helical" evidence="5">
    <location>
        <begin position="168"/>
        <end position="190"/>
    </location>
</feature>
<feature type="transmembrane region" description="Helical" evidence="5">
    <location>
        <begin position="202"/>
        <end position="223"/>
    </location>
</feature>
<dbReference type="EMBL" id="MN079080">
    <property type="protein sequence ID" value="QEA04156.1"/>
    <property type="molecule type" value="Genomic_DNA"/>
</dbReference>
<evidence type="ECO:0000259" key="6">
    <source>
        <dbReference type="Pfam" id="PF00892"/>
    </source>
</evidence>
<name>A0A5B8R6A5_9ZZZZ</name>
<gene>
    <name evidence="7" type="ORF">KBTEX_00459</name>
</gene>
<evidence type="ECO:0000313" key="7">
    <source>
        <dbReference type="EMBL" id="QEA04156.1"/>
    </source>
</evidence>
<feature type="transmembrane region" description="Helical" evidence="5">
    <location>
        <begin position="293"/>
        <end position="310"/>
    </location>
</feature>
<accession>A0A5B8R6A5</accession>
<feature type="transmembrane region" description="Helical" evidence="5">
    <location>
        <begin position="12"/>
        <end position="35"/>
    </location>
</feature>
<reference evidence="7" key="1">
    <citation type="submission" date="2019-06" db="EMBL/GenBank/DDBJ databases">
        <authorList>
            <person name="Murdoch R.W."/>
            <person name="Fathepure B."/>
        </authorList>
    </citation>
    <scope>NUCLEOTIDE SEQUENCE</scope>
</reference>
<evidence type="ECO:0000256" key="5">
    <source>
        <dbReference type="SAM" id="Phobius"/>
    </source>
</evidence>
<keyword evidence="3 5" id="KW-1133">Transmembrane helix</keyword>
<dbReference type="InterPro" id="IPR050638">
    <property type="entry name" value="AA-Vitamin_Transporters"/>
</dbReference>
<comment type="subcellular location">
    <subcellularLocation>
        <location evidence="1">Membrane</location>
        <topology evidence="1">Multi-pass membrane protein</topology>
    </subcellularLocation>
</comment>
<dbReference type="Pfam" id="PF00892">
    <property type="entry name" value="EamA"/>
    <property type="match status" value="2"/>
</dbReference>
<evidence type="ECO:0000256" key="3">
    <source>
        <dbReference type="ARBA" id="ARBA00022989"/>
    </source>
</evidence>
<feature type="transmembrane region" description="Helical" evidence="5">
    <location>
        <begin position="113"/>
        <end position="131"/>
    </location>
</feature>
<feature type="transmembrane region" description="Helical" evidence="5">
    <location>
        <begin position="235"/>
        <end position="255"/>
    </location>
</feature>
<keyword evidence="4 5" id="KW-0472">Membrane</keyword>
<sequence>MTDLIRNEGAVMGMTLAPVLIAVGLVVCWSSGFIGTRMATVVDLPPTAIFFWRFVIAVALCALILLARRMATARRAALTPRAVAAELVAGSFSVGGFLLGVVFATALGVSPGVVALITALQPLMTALVTSLRVGERIGAAGWAGVLVAVAGVAISVGGDMHGVGSAPVWAYSLPFGSAVCLTAGGLLSAYRPAVGFGLVDRLLWQLAAAAALFLLAHLVYQGGLPALPGAEAGDWRAIVWLVVLSSFGGYGFFIASLRCHGASLTAVLFYLTPPVTMVWTVLQFGDPVRPREWLGGVLAVAGVGVSLWGMRRMRTVVPRPSGVAA</sequence>
<feature type="domain" description="EamA" evidence="6">
    <location>
        <begin position="170"/>
        <end position="306"/>
    </location>
</feature>
<dbReference type="InterPro" id="IPR000620">
    <property type="entry name" value="EamA_dom"/>
</dbReference>
<dbReference type="InterPro" id="IPR037185">
    <property type="entry name" value="EmrE-like"/>
</dbReference>
<dbReference type="SUPFAM" id="SSF103481">
    <property type="entry name" value="Multidrug resistance efflux transporter EmrE"/>
    <property type="match status" value="2"/>
</dbReference>
<evidence type="ECO:0000256" key="1">
    <source>
        <dbReference type="ARBA" id="ARBA00004141"/>
    </source>
</evidence>
<evidence type="ECO:0000256" key="2">
    <source>
        <dbReference type="ARBA" id="ARBA00022692"/>
    </source>
</evidence>
<protein>
    <recommendedName>
        <fullName evidence="6">EamA domain-containing protein</fullName>
    </recommendedName>
</protein>
<evidence type="ECO:0000256" key="4">
    <source>
        <dbReference type="ARBA" id="ARBA00023136"/>
    </source>
</evidence>
<feature type="domain" description="EamA" evidence="6">
    <location>
        <begin position="19"/>
        <end position="155"/>
    </location>
</feature>
<keyword evidence="2 5" id="KW-0812">Transmembrane</keyword>
<feature type="transmembrane region" description="Helical" evidence="5">
    <location>
        <begin position="87"/>
        <end position="107"/>
    </location>
</feature>
<feature type="transmembrane region" description="Helical" evidence="5">
    <location>
        <begin position="262"/>
        <end position="281"/>
    </location>
</feature>
<feature type="transmembrane region" description="Helical" evidence="5">
    <location>
        <begin position="47"/>
        <end position="66"/>
    </location>
</feature>
<feature type="transmembrane region" description="Helical" evidence="5">
    <location>
        <begin position="138"/>
        <end position="156"/>
    </location>
</feature>
<organism evidence="7">
    <name type="scientific">uncultured organism</name>
    <dbReference type="NCBI Taxonomy" id="155900"/>
    <lineage>
        <taxon>unclassified sequences</taxon>
        <taxon>environmental samples</taxon>
    </lineage>
</organism>
<proteinExistence type="predicted"/>